<feature type="repeat" description="WD" evidence="3">
    <location>
        <begin position="907"/>
        <end position="948"/>
    </location>
</feature>
<sequence length="1404" mass="158205">MEGVGIPAATKATVSLAKIPFDFHRRVRIGKRIPQDLKGLRSYRDWLLRGIESCRPALDKKDVQSWLEQLSDAEKRLDKVKPEHRKGIRDRHVDRDNESLAQAEEIISRVKDQLDNTFKFVEMSTDTFEVYYCKPDMERKSYSHCDQADHQGRTVREGKLRQLLLSAKKPPSFTALYCAYGPGGMGKTVALEWLSSDSDVRKYFKHGIHWFAFGSDIEDGQLMEQIRICALNCGWKQLADDLMNEASLKVAIHKLGAKFLGKTLLFIIDDVWDRRREDVLSFRKALHGGQNCAMVISCREGSVSKMCDKIVPFDFLEPMGDVSRDILLSCVDENRNGNLLQWLKKSKECTESLKAGLQECGGWVLILSIVGAMLREEIENCEDVEEATEVLRRWAHSVVEEADLTGEGTREYPGGLHHIVGQGLKHAKQNLIKRGFPESLSSSVAENFRRLCVIQKQKAMPVHVLMKVWSLGLRETRRIAKTMKEMSLIEFGFDKSTVEVIRVHDKIIDLCREQMGTEAFRYHEELLESFVSHSKRIHWHKDVWYRPWWVLSGRDEYLMENLEYHLAEANLVKELWGVVCDARFIMRWLEDGRQWVGLADKFARVVRAGLGVNEGLEELQRALQSSWTRVRMSRYSLGFHMFGHLDKRENKRGSDSVCRFLETMELFETGPWVQPVKPFLEPSNSQEKQCYRLGNKEDPLWISEDVSIVVLLDMHGLINVLNLRNQEYVRQFEELEMWCMGVIAFSIDGKYALVDMKRRNGRNAYVMDLQRNGAPPLVVKGVTRNRPLTACAIHSRNLYAIGYEDGTLVLTSMRADGTEKRTHLSAPTACKCASFSTDGKCMASGHHYGAVKLWRVVDGQNMCSFSCGWGNVTCVSFNADGNRIASASSGNIVHVWSISDKEGLCWLSGHEGRVNCVVLSSDGTIVASGSDDWTVRVWRVSDRKQLCLFSGHYRPVRTLKFSADGKFLAIGGGDHTVRVWSVSDDPKHRSLSGHKEIVYGFKFCEDGMRVASLSSGKNLRVWNVKDGKKRFGVSCGQLYLGSERWDISADGTLVASGCSDNTVRLWSVNDDKQLCSLLVQGGGVKSVRFSADGTRLASESWNNGLRIWRASDGKQLCSLHEDRINLWTLSADGTRVAFVSADNVVQVWSVRNSKQLCSLSGHEGYVHCVTFNADGTRVASGAADNTVRVWSVHEDKQVCSLSGHEGHVVSVAFSADGSRVASGSKDKTVRIWRVESDTCEAEHVRRLPAEASEIRFVSGGGEIAAFLDDGSVLTLNFPHSAYSTSTSDEQSRTGGAICWQVTKDEICVRRETDGQRNVSVATFPPSRNFASNWRSKSTAHQMLDGKLVICRLRGAEKGSVRHSLRWSSQCSMYVCIFLCSLLGIVVYRSMREILDSRCVLLRLS</sequence>
<accession>A0A2V3IK60</accession>
<dbReference type="PANTHER" id="PTHR19879">
    <property type="entry name" value="TRANSCRIPTION INITIATION FACTOR TFIID"/>
    <property type="match status" value="1"/>
</dbReference>
<dbReference type="PRINTS" id="PR00320">
    <property type="entry name" value="GPROTEINBRPT"/>
</dbReference>
<keyword evidence="7" id="KW-1185">Reference proteome</keyword>
<feature type="repeat" description="WD" evidence="3">
    <location>
        <begin position="1159"/>
        <end position="1200"/>
    </location>
</feature>
<dbReference type="Gene3D" id="3.40.50.300">
    <property type="entry name" value="P-loop containing nucleotide triphosphate hydrolases"/>
    <property type="match status" value="1"/>
</dbReference>
<dbReference type="OrthoDB" id="538223at2759"/>
<name>A0A2V3IK60_9FLOR</name>
<dbReference type="Pfam" id="PF00931">
    <property type="entry name" value="NB-ARC"/>
    <property type="match status" value="1"/>
</dbReference>
<keyword evidence="4" id="KW-0472">Membrane</keyword>
<evidence type="ECO:0000313" key="6">
    <source>
        <dbReference type="EMBL" id="PXF42457.1"/>
    </source>
</evidence>
<keyword evidence="4" id="KW-1133">Transmembrane helix</keyword>
<dbReference type="Pfam" id="PF00400">
    <property type="entry name" value="WD40"/>
    <property type="match status" value="9"/>
</dbReference>
<dbReference type="PROSITE" id="PS50082">
    <property type="entry name" value="WD_REPEATS_2"/>
    <property type="match status" value="9"/>
</dbReference>
<gene>
    <name evidence="6" type="ORF">BWQ96_07835</name>
</gene>
<feature type="domain" description="NB-ARC" evidence="5">
    <location>
        <begin position="178"/>
        <end position="308"/>
    </location>
</feature>
<reference evidence="6 7" key="1">
    <citation type="journal article" date="2018" name="Mol. Biol. Evol.">
        <title>Analysis of the draft genome of the red seaweed Gracilariopsis chorda provides insights into genome size evolution in Rhodophyta.</title>
        <authorList>
            <person name="Lee J."/>
            <person name="Yang E.C."/>
            <person name="Graf L."/>
            <person name="Yang J.H."/>
            <person name="Qiu H."/>
            <person name="Zel Zion U."/>
            <person name="Chan C.X."/>
            <person name="Stephens T.G."/>
            <person name="Weber A.P.M."/>
            <person name="Boo G.H."/>
            <person name="Boo S.M."/>
            <person name="Kim K.M."/>
            <person name="Shin Y."/>
            <person name="Jung M."/>
            <person name="Lee S.J."/>
            <person name="Yim H.S."/>
            <person name="Lee J.H."/>
            <person name="Bhattacharya D."/>
            <person name="Yoon H.S."/>
        </authorList>
    </citation>
    <scope>NUCLEOTIDE SEQUENCE [LARGE SCALE GENOMIC DNA]</scope>
    <source>
        <strain evidence="6 7">SKKU-2015</strain>
        <tissue evidence="6">Whole body</tissue>
    </source>
</reference>
<dbReference type="SUPFAM" id="SSF52540">
    <property type="entry name" value="P-loop containing nucleoside triphosphate hydrolases"/>
    <property type="match status" value="1"/>
</dbReference>
<dbReference type="InterPro" id="IPR001680">
    <property type="entry name" value="WD40_rpt"/>
</dbReference>
<evidence type="ECO:0000259" key="5">
    <source>
        <dbReference type="Pfam" id="PF00931"/>
    </source>
</evidence>
<feature type="transmembrane region" description="Helical" evidence="4">
    <location>
        <begin position="1371"/>
        <end position="1387"/>
    </location>
</feature>
<evidence type="ECO:0000256" key="3">
    <source>
        <dbReference type="PROSITE-ProRule" id="PRU00221"/>
    </source>
</evidence>
<dbReference type="InterPro" id="IPR020472">
    <property type="entry name" value="WD40_PAC1"/>
</dbReference>
<dbReference type="InterPro" id="IPR002182">
    <property type="entry name" value="NB-ARC"/>
</dbReference>
<dbReference type="InterPro" id="IPR027417">
    <property type="entry name" value="P-loop_NTPase"/>
</dbReference>
<comment type="caution">
    <text evidence="6">The sequence shown here is derived from an EMBL/GenBank/DDBJ whole genome shotgun (WGS) entry which is preliminary data.</text>
</comment>
<keyword evidence="2" id="KW-0677">Repeat</keyword>
<keyword evidence="4" id="KW-0812">Transmembrane</keyword>
<dbReference type="PANTHER" id="PTHR19879:SF9">
    <property type="entry name" value="TRANSCRIPTION INITIATION FACTOR TFIID SUBUNIT 5"/>
    <property type="match status" value="1"/>
</dbReference>
<feature type="repeat" description="WD" evidence="3">
    <location>
        <begin position="991"/>
        <end position="1032"/>
    </location>
</feature>
<dbReference type="InterPro" id="IPR036388">
    <property type="entry name" value="WH-like_DNA-bd_sf"/>
</dbReference>
<feature type="repeat" description="WD" evidence="3">
    <location>
        <begin position="1117"/>
        <end position="1158"/>
    </location>
</feature>
<feature type="repeat" description="WD" evidence="3">
    <location>
        <begin position="872"/>
        <end position="899"/>
    </location>
</feature>
<protein>
    <recommendedName>
        <fullName evidence="5">NB-ARC domain-containing protein</fullName>
    </recommendedName>
</protein>
<dbReference type="SUPFAM" id="SSF50978">
    <property type="entry name" value="WD40 repeat-like"/>
    <property type="match status" value="3"/>
</dbReference>
<dbReference type="SMART" id="SM00320">
    <property type="entry name" value="WD40"/>
    <property type="match status" value="11"/>
</dbReference>
<feature type="repeat" description="WD" evidence="3">
    <location>
        <begin position="1201"/>
        <end position="1242"/>
    </location>
</feature>
<dbReference type="STRING" id="448386.A0A2V3IK60"/>
<evidence type="ECO:0000256" key="4">
    <source>
        <dbReference type="SAM" id="Phobius"/>
    </source>
</evidence>
<feature type="repeat" description="WD" evidence="3">
    <location>
        <begin position="1048"/>
        <end position="1076"/>
    </location>
</feature>
<dbReference type="GO" id="GO:0043531">
    <property type="term" value="F:ADP binding"/>
    <property type="evidence" value="ECO:0007669"/>
    <property type="project" value="InterPro"/>
</dbReference>
<evidence type="ECO:0000256" key="1">
    <source>
        <dbReference type="ARBA" id="ARBA00022574"/>
    </source>
</evidence>
<dbReference type="Proteomes" id="UP000247409">
    <property type="component" value="Unassembled WGS sequence"/>
</dbReference>
<dbReference type="Gene3D" id="2.130.10.10">
    <property type="entry name" value="YVTN repeat-like/Quinoprotein amine dehydrogenase"/>
    <property type="match status" value="4"/>
</dbReference>
<evidence type="ECO:0000256" key="2">
    <source>
        <dbReference type="ARBA" id="ARBA00022737"/>
    </source>
</evidence>
<dbReference type="PRINTS" id="PR00364">
    <property type="entry name" value="DISEASERSIST"/>
</dbReference>
<dbReference type="GO" id="GO:0005829">
    <property type="term" value="C:cytosol"/>
    <property type="evidence" value="ECO:0007669"/>
    <property type="project" value="UniProtKB-ARBA"/>
</dbReference>
<dbReference type="InterPro" id="IPR015943">
    <property type="entry name" value="WD40/YVTN_repeat-like_dom_sf"/>
</dbReference>
<keyword evidence="1 3" id="KW-0853">WD repeat</keyword>
<evidence type="ECO:0000313" key="7">
    <source>
        <dbReference type="Proteomes" id="UP000247409"/>
    </source>
</evidence>
<dbReference type="CDD" id="cd00200">
    <property type="entry name" value="WD40"/>
    <property type="match status" value="1"/>
</dbReference>
<organism evidence="6 7">
    <name type="scientific">Gracilariopsis chorda</name>
    <dbReference type="NCBI Taxonomy" id="448386"/>
    <lineage>
        <taxon>Eukaryota</taxon>
        <taxon>Rhodophyta</taxon>
        <taxon>Florideophyceae</taxon>
        <taxon>Rhodymeniophycidae</taxon>
        <taxon>Gracilariales</taxon>
        <taxon>Gracilariaceae</taxon>
        <taxon>Gracilariopsis</taxon>
    </lineage>
</organism>
<dbReference type="EMBL" id="NBIV01000163">
    <property type="protein sequence ID" value="PXF42457.1"/>
    <property type="molecule type" value="Genomic_DNA"/>
</dbReference>
<proteinExistence type="predicted"/>
<dbReference type="InterPro" id="IPR036322">
    <property type="entry name" value="WD40_repeat_dom_sf"/>
</dbReference>
<dbReference type="PROSITE" id="PS50294">
    <property type="entry name" value="WD_REPEATS_REGION"/>
    <property type="match status" value="5"/>
</dbReference>
<feature type="repeat" description="WD" evidence="3">
    <location>
        <begin position="949"/>
        <end position="990"/>
    </location>
</feature>
<dbReference type="Gene3D" id="1.10.10.10">
    <property type="entry name" value="Winged helix-like DNA-binding domain superfamily/Winged helix DNA-binding domain"/>
    <property type="match status" value="1"/>
</dbReference>
<feature type="repeat" description="WD" evidence="3">
    <location>
        <begin position="1077"/>
        <end position="1118"/>
    </location>
</feature>